<reference evidence="2" key="2">
    <citation type="journal article" date="2017" name="Nat. Plants">
        <title>The Aegilops tauschii genome reveals multiple impacts of transposons.</title>
        <authorList>
            <person name="Zhao G."/>
            <person name="Zou C."/>
            <person name="Li K."/>
            <person name="Wang K."/>
            <person name="Li T."/>
            <person name="Gao L."/>
            <person name="Zhang X."/>
            <person name="Wang H."/>
            <person name="Yang Z."/>
            <person name="Liu X."/>
            <person name="Jiang W."/>
            <person name="Mao L."/>
            <person name="Kong X."/>
            <person name="Jiao Y."/>
            <person name="Jia J."/>
        </authorList>
    </citation>
    <scope>NUCLEOTIDE SEQUENCE [LARGE SCALE GENOMIC DNA]</scope>
    <source>
        <strain evidence="2">cv. AL8/78</strain>
    </source>
</reference>
<dbReference type="Proteomes" id="UP000015105">
    <property type="component" value="Chromosome 5D"/>
</dbReference>
<reference evidence="1" key="3">
    <citation type="journal article" date="2017" name="Nature">
        <title>Genome sequence of the progenitor of the wheat D genome Aegilops tauschii.</title>
        <authorList>
            <person name="Luo M.C."/>
            <person name="Gu Y.Q."/>
            <person name="Puiu D."/>
            <person name="Wang H."/>
            <person name="Twardziok S.O."/>
            <person name="Deal K.R."/>
            <person name="Huo N."/>
            <person name="Zhu T."/>
            <person name="Wang L."/>
            <person name="Wang Y."/>
            <person name="McGuire P.E."/>
            <person name="Liu S."/>
            <person name="Long H."/>
            <person name="Ramasamy R.K."/>
            <person name="Rodriguez J.C."/>
            <person name="Van S.L."/>
            <person name="Yuan L."/>
            <person name="Wang Z."/>
            <person name="Xia Z."/>
            <person name="Xiao L."/>
            <person name="Anderson O.D."/>
            <person name="Ouyang S."/>
            <person name="Liang Y."/>
            <person name="Zimin A.V."/>
            <person name="Pertea G."/>
            <person name="Qi P."/>
            <person name="Bennetzen J.L."/>
            <person name="Dai X."/>
            <person name="Dawson M.W."/>
            <person name="Muller H.G."/>
            <person name="Kugler K."/>
            <person name="Rivarola-Duarte L."/>
            <person name="Spannagl M."/>
            <person name="Mayer K.F.X."/>
            <person name="Lu F.H."/>
            <person name="Bevan M.W."/>
            <person name="Leroy P."/>
            <person name="Li P."/>
            <person name="You F.M."/>
            <person name="Sun Q."/>
            <person name="Liu Z."/>
            <person name="Lyons E."/>
            <person name="Wicker T."/>
            <person name="Salzberg S.L."/>
            <person name="Devos K.M."/>
            <person name="Dvorak J."/>
        </authorList>
    </citation>
    <scope>NUCLEOTIDE SEQUENCE [LARGE SCALE GENOMIC DNA]</scope>
    <source>
        <strain evidence="1">cv. AL8/78</strain>
    </source>
</reference>
<dbReference type="AlphaFoldDB" id="A0A453KLE6"/>
<reference evidence="1" key="5">
    <citation type="journal article" date="2021" name="G3 (Bethesda)">
        <title>Aegilops tauschii genome assembly Aet v5.0 features greater sequence contiguity and improved annotation.</title>
        <authorList>
            <person name="Wang L."/>
            <person name="Zhu T."/>
            <person name="Rodriguez J.C."/>
            <person name="Deal K.R."/>
            <person name="Dubcovsky J."/>
            <person name="McGuire P.E."/>
            <person name="Lux T."/>
            <person name="Spannagl M."/>
            <person name="Mayer K.F.X."/>
            <person name="Baldrich P."/>
            <person name="Meyers B.C."/>
            <person name="Huo N."/>
            <person name="Gu Y.Q."/>
            <person name="Zhou H."/>
            <person name="Devos K.M."/>
            <person name="Bennetzen J.L."/>
            <person name="Unver T."/>
            <person name="Budak H."/>
            <person name="Gulick P.J."/>
            <person name="Galiba G."/>
            <person name="Kalapos B."/>
            <person name="Nelson D.R."/>
            <person name="Li P."/>
            <person name="You F.M."/>
            <person name="Luo M.C."/>
            <person name="Dvorak J."/>
        </authorList>
    </citation>
    <scope>NUCLEOTIDE SEQUENCE [LARGE SCALE GENOMIC DNA]</scope>
    <source>
        <strain evidence="1">cv. AL8/78</strain>
    </source>
</reference>
<organism evidence="1 2">
    <name type="scientific">Aegilops tauschii subsp. strangulata</name>
    <name type="common">Goatgrass</name>
    <dbReference type="NCBI Taxonomy" id="200361"/>
    <lineage>
        <taxon>Eukaryota</taxon>
        <taxon>Viridiplantae</taxon>
        <taxon>Streptophyta</taxon>
        <taxon>Embryophyta</taxon>
        <taxon>Tracheophyta</taxon>
        <taxon>Spermatophyta</taxon>
        <taxon>Magnoliopsida</taxon>
        <taxon>Liliopsida</taxon>
        <taxon>Poales</taxon>
        <taxon>Poaceae</taxon>
        <taxon>BOP clade</taxon>
        <taxon>Pooideae</taxon>
        <taxon>Triticodae</taxon>
        <taxon>Triticeae</taxon>
        <taxon>Triticinae</taxon>
        <taxon>Aegilops</taxon>
    </lineage>
</organism>
<sequence length="89" mass="10305">ILMFLCTKRIHPVDSHLSRTCHYHCRKIITWQVLGATIHPQTRIFFSVLPPCKLDFRPQIRLFFSPALSGLRVPLSKHIIFPALSSLLK</sequence>
<reference evidence="1" key="4">
    <citation type="submission" date="2019-03" db="UniProtKB">
        <authorList>
            <consortium name="EnsemblPlants"/>
        </authorList>
    </citation>
    <scope>IDENTIFICATION</scope>
</reference>
<protein>
    <submittedName>
        <fullName evidence="1">Uncharacterized protein</fullName>
    </submittedName>
</protein>
<dbReference type="Gramene" id="AET5Gv20448300.2">
    <property type="protein sequence ID" value="AET5Gv20448300.2"/>
    <property type="gene ID" value="AET5Gv20448300"/>
</dbReference>
<keyword evidence="2" id="KW-1185">Reference proteome</keyword>
<proteinExistence type="predicted"/>
<accession>A0A453KLE6</accession>
<dbReference type="EnsemblPlants" id="AET5Gv20448300.2">
    <property type="protein sequence ID" value="AET5Gv20448300.2"/>
    <property type="gene ID" value="AET5Gv20448300"/>
</dbReference>
<reference evidence="2" key="1">
    <citation type="journal article" date="2014" name="Science">
        <title>Ancient hybridizations among the ancestral genomes of bread wheat.</title>
        <authorList>
            <consortium name="International Wheat Genome Sequencing Consortium,"/>
            <person name="Marcussen T."/>
            <person name="Sandve S.R."/>
            <person name="Heier L."/>
            <person name="Spannagl M."/>
            <person name="Pfeifer M."/>
            <person name="Jakobsen K.S."/>
            <person name="Wulff B.B."/>
            <person name="Steuernagel B."/>
            <person name="Mayer K.F."/>
            <person name="Olsen O.A."/>
        </authorList>
    </citation>
    <scope>NUCLEOTIDE SEQUENCE [LARGE SCALE GENOMIC DNA]</scope>
    <source>
        <strain evidence="2">cv. AL8/78</strain>
    </source>
</reference>
<evidence type="ECO:0000313" key="2">
    <source>
        <dbReference type="Proteomes" id="UP000015105"/>
    </source>
</evidence>
<name>A0A453KLE6_AEGTS</name>
<evidence type="ECO:0000313" key="1">
    <source>
        <dbReference type="EnsemblPlants" id="AET5Gv20448300.2"/>
    </source>
</evidence>